<protein>
    <submittedName>
        <fullName evidence="3">(spotted green pufferfish) hypothetical protein</fullName>
    </submittedName>
</protein>
<gene>
    <name evidence="3" type="ORF">GSTENG00004251001</name>
</gene>
<evidence type="ECO:0000313" key="3">
    <source>
        <dbReference type="EMBL" id="CAF90143.1"/>
    </source>
</evidence>
<organism evidence="3">
    <name type="scientific">Tetraodon nigroviridis</name>
    <name type="common">Spotted green pufferfish</name>
    <name type="synonym">Chelonodon nigroviridis</name>
    <dbReference type="NCBI Taxonomy" id="99883"/>
    <lineage>
        <taxon>Eukaryota</taxon>
        <taxon>Metazoa</taxon>
        <taxon>Chordata</taxon>
        <taxon>Craniata</taxon>
        <taxon>Vertebrata</taxon>
        <taxon>Euteleostomi</taxon>
        <taxon>Actinopterygii</taxon>
        <taxon>Neopterygii</taxon>
        <taxon>Teleostei</taxon>
        <taxon>Neoteleostei</taxon>
        <taxon>Acanthomorphata</taxon>
        <taxon>Eupercaria</taxon>
        <taxon>Tetraodontiformes</taxon>
        <taxon>Tetradontoidea</taxon>
        <taxon>Tetraodontidae</taxon>
        <taxon>Tetraodon</taxon>
    </lineage>
</organism>
<evidence type="ECO:0000256" key="2">
    <source>
        <dbReference type="SAM" id="SignalP"/>
    </source>
</evidence>
<evidence type="ECO:0000256" key="1">
    <source>
        <dbReference type="SAM" id="MobiDB-lite"/>
    </source>
</evidence>
<reference evidence="3" key="1">
    <citation type="journal article" date="2004" name="Nature">
        <title>Genome duplication in the teleost fish Tetraodon nigroviridis reveals the early vertebrate proto-karyotype.</title>
        <authorList>
            <person name="Jaillon O."/>
            <person name="Aury J.-M."/>
            <person name="Brunet F."/>
            <person name="Petit J.-L."/>
            <person name="Stange-Thomann N."/>
            <person name="Mauceli E."/>
            <person name="Bouneau L."/>
            <person name="Fischer C."/>
            <person name="Ozouf-Costaz C."/>
            <person name="Bernot A."/>
            <person name="Nicaud S."/>
            <person name="Jaffe D."/>
            <person name="Fisher S."/>
            <person name="Lutfalla G."/>
            <person name="Dossat C."/>
            <person name="Segurens B."/>
            <person name="Dasilva C."/>
            <person name="Salanoubat M."/>
            <person name="Levy M."/>
            <person name="Boudet N."/>
            <person name="Castellano S."/>
            <person name="Anthouard V."/>
            <person name="Jubin C."/>
            <person name="Castelli V."/>
            <person name="Katinka M."/>
            <person name="Vacherie B."/>
            <person name="Biemont C."/>
            <person name="Skalli Z."/>
            <person name="Cattolico L."/>
            <person name="Poulain J."/>
            <person name="De Berardinis V."/>
            <person name="Cruaud C."/>
            <person name="Duprat S."/>
            <person name="Brottier P."/>
            <person name="Coutanceau J.-P."/>
            <person name="Gouzy J."/>
            <person name="Parra G."/>
            <person name="Lardier G."/>
            <person name="Chapple C."/>
            <person name="McKernan K.J."/>
            <person name="McEwan P."/>
            <person name="Bosak S."/>
            <person name="Kellis M."/>
            <person name="Volff J.-N."/>
            <person name="Guigo R."/>
            <person name="Zody M.C."/>
            <person name="Mesirov J."/>
            <person name="Lindblad-Toh K."/>
            <person name="Birren B."/>
            <person name="Nusbaum C."/>
            <person name="Kahn D."/>
            <person name="Robinson-Rechavi M."/>
            <person name="Laudet V."/>
            <person name="Schachter V."/>
            <person name="Quetier F."/>
            <person name="Saurin W."/>
            <person name="Scarpelli C."/>
            <person name="Wincker P."/>
            <person name="Lander E.S."/>
            <person name="Weissenbach J."/>
            <person name="Roest Crollius H."/>
        </authorList>
    </citation>
    <scope>NUCLEOTIDE SEQUENCE [LARGE SCALE GENOMIC DNA]</scope>
</reference>
<feature type="compositionally biased region" description="Polar residues" evidence="1">
    <location>
        <begin position="245"/>
        <end position="255"/>
    </location>
</feature>
<feature type="compositionally biased region" description="Acidic residues" evidence="1">
    <location>
        <begin position="145"/>
        <end position="158"/>
    </location>
</feature>
<feature type="region of interest" description="Disordered" evidence="1">
    <location>
        <begin position="27"/>
        <end position="255"/>
    </location>
</feature>
<proteinExistence type="predicted"/>
<name>Q4TAD9_TETNG</name>
<sequence>MTALMTVILRWEILQMVQVMAGDEEGSKVSAAGSGCDLDHAATADDAIDEEEVNDLAAEDHFTEDEEKTKPPLSSDGSNKDIPSVTTSKGCRKSKKTPENETPPGSSTEGTSVSSTMNPEELQTEPKKWNFRRNRPLLDFTTMEELNEMDDYDSEDDNDWRPNAAKKKSKAAAQKGGGGEEEDGSASDYDDDDNDEDDDDGDEDEDGKEDGDDENNSDSSDSEKEVKKLKKRMKSTSAFDEELTNDSMSQGKGNE</sequence>
<dbReference type="KEGG" id="tng:GSTEN00004251G001"/>
<feature type="signal peptide" evidence="2">
    <location>
        <begin position="1"/>
        <end position="21"/>
    </location>
</feature>
<dbReference type="EMBL" id="CAAE01007369">
    <property type="protein sequence ID" value="CAF90143.1"/>
    <property type="molecule type" value="Genomic_DNA"/>
</dbReference>
<feature type="compositionally biased region" description="Low complexity" evidence="1">
    <location>
        <begin position="102"/>
        <end position="116"/>
    </location>
</feature>
<dbReference type="AlphaFoldDB" id="Q4TAD9"/>
<feature type="chain" id="PRO_5004244465" evidence="2">
    <location>
        <begin position="22"/>
        <end position="255"/>
    </location>
</feature>
<feature type="compositionally biased region" description="Acidic residues" evidence="1">
    <location>
        <begin position="179"/>
        <end position="216"/>
    </location>
</feature>
<reference evidence="3" key="2">
    <citation type="submission" date="2004-02" db="EMBL/GenBank/DDBJ databases">
        <authorList>
            <consortium name="Genoscope"/>
            <consortium name="Whitehead Institute Centre for Genome Research"/>
        </authorList>
    </citation>
    <scope>NUCLEOTIDE SEQUENCE</scope>
</reference>
<comment type="caution">
    <text evidence="3">The sequence shown here is derived from an EMBL/GenBank/DDBJ whole genome shotgun (WGS) entry which is preliminary data.</text>
</comment>
<dbReference type="OrthoDB" id="336088at2759"/>
<feature type="non-terminal residue" evidence="3">
    <location>
        <position position="1"/>
    </location>
</feature>
<keyword evidence="2" id="KW-0732">Signal</keyword>
<accession>Q4TAD9</accession>